<dbReference type="Gene3D" id="3.40.50.1820">
    <property type="entry name" value="alpha/beta hydrolase"/>
    <property type="match status" value="1"/>
</dbReference>
<organism evidence="5">
    <name type="scientific">Candidatus Enterococcus dunnyi</name>
    <dbReference type="NCBI Taxonomy" id="1834192"/>
    <lineage>
        <taxon>Bacteria</taxon>
        <taxon>Bacillati</taxon>
        <taxon>Bacillota</taxon>
        <taxon>Bacilli</taxon>
        <taxon>Lactobacillales</taxon>
        <taxon>Enterococcaceae</taxon>
        <taxon>Enterococcus</taxon>
    </lineage>
</organism>
<feature type="domain" description="AB hydrolase-1" evidence="4">
    <location>
        <begin position="22"/>
        <end position="257"/>
    </location>
</feature>
<evidence type="ECO:0000259" key="4">
    <source>
        <dbReference type="Pfam" id="PF00561"/>
    </source>
</evidence>
<dbReference type="AlphaFoldDB" id="A0A200J0A7"/>
<evidence type="ECO:0000256" key="3">
    <source>
        <dbReference type="HAMAP-Rule" id="MF_01660"/>
    </source>
</evidence>
<dbReference type="PANTHER" id="PTHR42916">
    <property type="entry name" value="2-SUCCINYL-5-ENOLPYRUVYL-6-HYDROXY-3-CYCLOHEXENE-1-CARBOXYLATE SYNTHASE"/>
    <property type="match status" value="1"/>
</dbReference>
<dbReference type="SUPFAM" id="SSF53474">
    <property type="entry name" value="alpha/beta-Hydrolases"/>
    <property type="match status" value="1"/>
</dbReference>
<protein>
    <recommendedName>
        <fullName evidence="3">Putative 2-succinyl-6-hydroxy-2,4-cyclohexadiene-1-carboxylate synthase</fullName>
        <shortName evidence="3">SHCHC synthase</shortName>
        <ecNumber evidence="3">4.2.99.20</ecNumber>
    </recommendedName>
</protein>
<evidence type="ECO:0000313" key="6">
    <source>
        <dbReference type="EMBL" id="WYJ94346.1"/>
    </source>
</evidence>
<reference evidence="6" key="2">
    <citation type="submission" date="2017-05" db="EMBL/GenBank/DDBJ databases">
        <authorList>
            <consortium name="The Broad Institute Genomics Platform"/>
            <consortium name="The Broad Institute Genomic Center for Infectious Diseases"/>
            <person name="Earl A."/>
            <person name="Manson A."/>
            <person name="Schwartman J."/>
            <person name="Gilmore M."/>
            <person name="Abouelleil A."/>
            <person name="Cao P."/>
            <person name="Chapman S."/>
            <person name="Cusick C."/>
            <person name="Shea T."/>
            <person name="Young S."/>
            <person name="Neafsey D."/>
            <person name="Nusbaum C."/>
            <person name="Birren B."/>
        </authorList>
    </citation>
    <scope>NUCLEOTIDE SEQUENCE</scope>
    <source>
        <strain evidence="6">9D6_DIV0238</strain>
    </source>
</reference>
<reference evidence="5" key="1">
    <citation type="submission" date="2017-05" db="EMBL/GenBank/DDBJ databases">
        <title>The Genome Sequence of Enterococcus sp. 9D6_DIV0238.</title>
        <authorList>
            <consortium name="The Broad Institute Genomics Platform"/>
            <consortium name="The Broad Institute Genomic Center for Infectious Diseases"/>
            <person name="Earl A."/>
            <person name="Manson A."/>
            <person name="Schwartman J."/>
            <person name="Gilmore M."/>
            <person name="Abouelleil A."/>
            <person name="Cao P."/>
            <person name="Chapman S."/>
            <person name="Cusick C."/>
            <person name="Shea T."/>
            <person name="Young S."/>
            <person name="Neafsey D."/>
            <person name="Nusbaum C."/>
            <person name="Birren B."/>
        </authorList>
    </citation>
    <scope>NUCLEOTIDE SEQUENCE [LARGE SCALE GENOMIC DNA]</scope>
    <source>
        <strain evidence="5">9D6_DIV0238</strain>
    </source>
</reference>
<evidence type="ECO:0000256" key="1">
    <source>
        <dbReference type="ARBA" id="ARBA00022428"/>
    </source>
</evidence>
<dbReference type="OrthoDB" id="9808398at2"/>
<dbReference type="PRINTS" id="PR00111">
    <property type="entry name" value="ABHYDROLASE"/>
</dbReference>
<comment type="pathway">
    <text evidence="3">Quinol/quinone metabolism; 1,4-dihydroxy-2-naphthoate biosynthesis; 1,4-dihydroxy-2-naphthoate from chorismate: step 3/7.</text>
</comment>
<name>A0A200J0A7_9ENTE</name>
<comment type="function">
    <text evidence="3">Catalyzes a proton abstraction reaction that results in 2,5-elimination of pyruvate from 2-succinyl-5-enolpyruvyl-6-hydroxy-3-cyclohexene-1-carboxylate (SEPHCHC) and the formation of 2-succinyl-6-hydroxy-2,4-cyclohexadiene-1-carboxylate (SHCHC).</text>
</comment>
<sequence>MNIEINGVDYYYEWLSYKKGCPTLVCLHGFTGSGQTFAPVFQGKSDFNILVIDLIGHGRSSIHVHPYRYQLDSLCQDLALLTEKLGISVFSLLGYSMGARAALGFYYLFPHKVQQLILESGSPGLKSRSERTRRQLSDERLASWTLTSPIKDFVMKWEALPLFDTQRSLPDQLQVAVREERLAQQPFGLACSLWFMGTGIQKSYWTELVGINIPVLLIVGELDHKFRWIAEEMKQIQSTFIIETVEHAGHCVHLEKPRQFEEIVYGFLKGGVADED</sequence>
<keyword evidence="7" id="KW-1185">Reference proteome</keyword>
<dbReference type="EMBL" id="CP147246">
    <property type="protein sequence ID" value="WYJ94346.1"/>
    <property type="molecule type" value="Genomic_DNA"/>
</dbReference>
<evidence type="ECO:0000256" key="2">
    <source>
        <dbReference type="ARBA" id="ARBA00023239"/>
    </source>
</evidence>
<dbReference type="UniPathway" id="UPA01057">
    <property type="reaction ID" value="UER00900"/>
</dbReference>
<dbReference type="Pfam" id="PF00561">
    <property type="entry name" value="Abhydrolase_1"/>
    <property type="match status" value="1"/>
</dbReference>
<dbReference type="Proteomes" id="UP000196151">
    <property type="component" value="Chromosome"/>
</dbReference>
<dbReference type="UniPathway" id="UPA00079"/>
<gene>
    <name evidence="3" type="primary">menH</name>
    <name evidence="6" type="ORF">A5889_001859</name>
    <name evidence="5" type="ORF">A5889_002539</name>
</gene>
<dbReference type="RefSeq" id="WP_087641640.1">
    <property type="nucleotide sequence ID" value="NZ_CP147246.1"/>
</dbReference>
<accession>A0A200J0A7</accession>
<comment type="subunit">
    <text evidence="3">Monomer.</text>
</comment>
<dbReference type="PANTHER" id="PTHR42916:SF1">
    <property type="entry name" value="PROTEIN PHYLLO, CHLOROPLASTIC"/>
    <property type="match status" value="1"/>
</dbReference>
<comment type="similarity">
    <text evidence="3">Belongs to the AB hydrolase superfamily. MenH family.</text>
</comment>
<keyword evidence="2 3" id="KW-0456">Lyase</keyword>
<dbReference type="InterPro" id="IPR029058">
    <property type="entry name" value="AB_hydrolase_fold"/>
</dbReference>
<comment type="pathway">
    <text evidence="3">Quinol/quinone metabolism; menaquinone biosynthesis.</text>
</comment>
<dbReference type="GO" id="GO:0009234">
    <property type="term" value="P:menaquinone biosynthetic process"/>
    <property type="evidence" value="ECO:0007669"/>
    <property type="project" value="UniProtKB-UniRule"/>
</dbReference>
<dbReference type="HAMAP" id="MF_01660">
    <property type="entry name" value="MenH"/>
    <property type="match status" value="1"/>
</dbReference>
<proteinExistence type="inferred from homology"/>
<dbReference type="GO" id="GO:0070205">
    <property type="term" value="F:2-succinyl-6-hydroxy-2,4-cyclohexadiene-1-carboxylate synthase activity"/>
    <property type="evidence" value="ECO:0007669"/>
    <property type="project" value="UniProtKB-UniRule"/>
</dbReference>
<dbReference type="PRINTS" id="PR00412">
    <property type="entry name" value="EPOXHYDRLASE"/>
</dbReference>
<keyword evidence="1 3" id="KW-0474">Menaquinone biosynthesis</keyword>
<dbReference type="EMBL" id="NIBQ01000003">
    <property type="protein sequence ID" value="OUZ30251.1"/>
    <property type="molecule type" value="Genomic_DNA"/>
</dbReference>
<dbReference type="EC" id="4.2.99.20" evidence="3"/>
<evidence type="ECO:0000313" key="5">
    <source>
        <dbReference type="EMBL" id="OUZ30251.1"/>
    </source>
</evidence>
<reference evidence="6" key="3">
    <citation type="submission" date="2024-03" db="EMBL/GenBank/DDBJ databases">
        <title>The Genome Sequence of Enterococcus sp. DIV0238c.</title>
        <authorList>
            <consortium name="The Broad Institute Genomics Platform"/>
            <consortium name="The Broad Institute Microbial Omics Core"/>
            <consortium name="The Broad Institute Genomic Center for Infectious Diseases"/>
            <person name="Earl A."/>
            <person name="Manson A."/>
            <person name="Gilmore M."/>
            <person name="Schwartman J."/>
            <person name="Shea T."/>
            <person name="Abouelleil A."/>
            <person name="Cao P."/>
            <person name="Chapman S."/>
            <person name="Cusick C."/>
            <person name="Young S."/>
            <person name="Neafsey D."/>
            <person name="Nusbaum C."/>
            <person name="Birren B."/>
        </authorList>
    </citation>
    <scope>NUCLEOTIDE SEQUENCE</scope>
    <source>
        <strain evidence="6">9D6_DIV0238</strain>
    </source>
</reference>
<evidence type="ECO:0000313" key="7">
    <source>
        <dbReference type="Proteomes" id="UP000196151"/>
    </source>
</evidence>
<dbReference type="InterPro" id="IPR000639">
    <property type="entry name" value="Epox_hydrolase-like"/>
</dbReference>
<dbReference type="NCBIfam" id="TIGR03695">
    <property type="entry name" value="menH_SHCHC"/>
    <property type="match status" value="1"/>
</dbReference>
<dbReference type="InterPro" id="IPR000073">
    <property type="entry name" value="AB_hydrolase_1"/>
</dbReference>
<comment type="catalytic activity">
    <reaction evidence="3">
        <text>5-enolpyruvoyl-6-hydroxy-2-succinyl-cyclohex-3-ene-1-carboxylate = (1R,6R)-6-hydroxy-2-succinyl-cyclohexa-2,4-diene-1-carboxylate + pyruvate</text>
        <dbReference type="Rhea" id="RHEA:25597"/>
        <dbReference type="ChEBI" id="CHEBI:15361"/>
        <dbReference type="ChEBI" id="CHEBI:58689"/>
        <dbReference type="ChEBI" id="CHEBI:58818"/>
        <dbReference type="EC" id="4.2.99.20"/>
    </reaction>
</comment>
<dbReference type="InterPro" id="IPR022485">
    <property type="entry name" value="SHCHC_synthase_MenH"/>
</dbReference>